<dbReference type="UniPathway" id="UPA00142">
    <property type="reaction ID" value="UER00210"/>
</dbReference>
<dbReference type="Gene3D" id="3.40.50.20">
    <property type="match status" value="1"/>
</dbReference>
<dbReference type="SUPFAM" id="SSF52440">
    <property type="entry name" value="PreATP-grasp domain"/>
    <property type="match status" value="1"/>
</dbReference>
<dbReference type="FunFam" id="3.30.1490.20:FF:000009">
    <property type="entry name" value="Glutathione synthetase"/>
    <property type="match status" value="1"/>
</dbReference>
<evidence type="ECO:0000259" key="12">
    <source>
        <dbReference type="PROSITE" id="PS50975"/>
    </source>
</evidence>
<evidence type="ECO:0000256" key="5">
    <source>
        <dbReference type="ARBA" id="ARBA00022723"/>
    </source>
</evidence>
<evidence type="ECO:0000313" key="14">
    <source>
        <dbReference type="Proteomes" id="UP000198623"/>
    </source>
</evidence>
<comment type="cofactor">
    <cofactor evidence="1">
        <name>Mn(2+)</name>
        <dbReference type="ChEBI" id="CHEBI:29035"/>
    </cofactor>
</comment>
<dbReference type="Gene3D" id="3.30.470.20">
    <property type="entry name" value="ATP-grasp fold, B domain"/>
    <property type="match status" value="1"/>
</dbReference>
<proteinExistence type="inferred from homology"/>
<dbReference type="GO" id="GO:0004363">
    <property type="term" value="F:glutathione synthase activity"/>
    <property type="evidence" value="ECO:0007669"/>
    <property type="project" value="UniProtKB-UniRule"/>
</dbReference>
<accession>A0A1I2M3A9</accession>
<dbReference type="Pfam" id="PF02951">
    <property type="entry name" value="GSH-S_N"/>
    <property type="match status" value="1"/>
</dbReference>
<keyword evidence="14" id="KW-1185">Reference proteome</keyword>
<dbReference type="SUPFAM" id="SSF56059">
    <property type="entry name" value="Glutathione synthetase ATP-binding domain-like"/>
    <property type="match status" value="1"/>
</dbReference>
<evidence type="ECO:0000256" key="2">
    <source>
        <dbReference type="ARBA" id="ARBA00001946"/>
    </source>
</evidence>
<keyword evidence="8" id="KW-0460">Magnesium</keyword>
<keyword evidence="7 11" id="KW-0067">ATP-binding</keyword>
<dbReference type="FunFam" id="3.30.470.20:FF:000010">
    <property type="entry name" value="Glutathione synthetase"/>
    <property type="match status" value="1"/>
</dbReference>
<comment type="cofactor">
    <cofactor evidence="2">
        <name>Mg(2+)</name>
        <dbReference type="ChEBI" id="CHEBI:18420"/>
    </cofactor>
</comment>
<dbReference type="InterPro" id="IPR006284">
    <property type="entry name" value="Glut_synth_pro"/>
</dbReference>
<comment type="pathway">
    <text evidence="11">Sulfur metabolism; glutathione biosynthesis; glutathione from L-cysteine and L-glutamate: step 2/2.</text>
</comment>
<dbReference type="NCBIfam" id="TIGR01380">
    <property type="entry name" value="glut_syn"/>
    <property type="match status" value="1"/>
</dbReference>
<dbReference type="GO" id="GO:0005737">
    <property type="term" value="C:cytoplasm"/>
    <property type="evidence" value="ECO:0007669"/>
    <property type="project" value="TreeGrafter"/>
</dbReference>
<keyword evidence="4 11" id="KW-0317">Glutathione biosynthesis</keyword>
<dbReference type="InterPro" id="IPR016185">
    <property type="entry name" value="PreATP-grasp_dom_sf"/>
</dbReference>
<evidence type="ECO:0000256" key="8">
    <source>
        <dbReference type="ARBA" id="ARBA00022842"/>
    </source>
</evidence>
<dbReference type="InterPro" id="IPR004218">
    <property type="entry name" value="GSHS_ATP-bd"/>
</dbReference>
<dbReference type="OrthoDB" id="9785415at2"/>
<evidence type="ECO:0000256" key="9">
    <source>
        <dbReference type="ARBA" id="ARBA00023211"/>
    </source>
</evidence>
<sequence length="317" mass="35580">MSLKIGIVMDPIDGINYKKDSSLAMLWAAQQKGWEIWYMEQKHLFLSDGKARAKMAPLSVAMDPEAFFTRGEYQIEDLSSLDVILMRKDPPFDNEFLYSTQLLAMAETEGTMIVNRTQSLRDFNEKLFATHFPQCCPPLIVTQDEALLRAFHAEHKDVIFKPLDGMGGASIFRIKEDGVNLGVIIETLTEHGQQTIMAQKYLPEIVNGDKRILMIDGEAVPYALARVPMAGETRGNLAAGGRGEGRELTDRDRWICEQVSATLKEKGLLFVGLDVIGDYLTEINVTSPTCIRELDNQFGLDIGMQLMNAIEEKRNIT</sequence>
<dbReference type="Proteomes" id="UP000198623">
    <property type="component" value="Unassembled WGS sequence"/>
</dbReference>
<evidence type="ECO:0000256" key="7">
    <source>
        <dbReference type="ARBA" id="ARBA00022840"/>
    </source>
</evidence>
<evidence type="ECO:0000256" key="4">
    <source>
        <dbReference type="ARBA" id="ARBA00022684"/>
    </source>
</evidence>
<comment type="similarity">
    <text evidence="11">Belongs to the prokaryotic GSH synthase family.</text>
</comment>
<dbReference type="EC" id="6.3.2.3" evidence="11"/>
<dbReference type="PROSITE" id="PS50975">
    <property type="entry name" value="ATP_GRASP"/>
    <property type="match status" value="1"/>
</dbReference>
<evidence type="ECO:0000256" key="3">
    <source>
        <dbReference type="ARBA" id="ARBA00022598"/>
    </source>
</evidence>
<dbReference type="Pfam" id="PF02955">
    <property type="entry name" value="GSH-S_ATP"/>
    <property type="match status" value="1"/>
</dbReference>
<protein>
    <recommendedName>
        <fullName evidence="11">Glutathione synthetase</fullName>
        <ecNumber evidence="11">6.3.2.3</ecNumber>
    </recommendedName>
    <alternativeName>
        <fullName evidence="11">GSH synthetase</fullName>
        <shortName evidence="11">GSH-S</shortName>
        <shortName evidence="11">GSHase</shortName>
    </alternativeName>
    <alternativeName>
        <fullName evidence="11">Glutathione synthase</fullName>
    </alternativeName>
</protein>
<dbReference type="GO" id="GO:0046872">
    <property type="term" value="F:metal ion binding"/>
    <property type="evidence" value="ECO:0007669"/>
    <property type="project" value="UniProtKB-KW"/>
</dbReference>
<dbReference type="PANTHER" id="PTHR21621">
    <property type="entry name" value="RIBOSOMAL PROTEIN S6 MODIFICATION PROTEIN"/>
    <property type="match status" value="1"/>
</dbReference>
<dbReference type="PANTHER" id="PTHR21621:SF4">
    <property type="entry name" value="GLUTATHIONE SYNTHETASE"/>
    <property type="match status" value="1"/>
</dbReference>
<keyword evidence="9" id="KW-0464">Manganese</keyword>
<reference evidence="14" key="1">
    <citation type="submission" date="2016-10" db="EMBL/GenBank/DDBJ databases">
        <authorList>
            <person name="Varghese N."/>
            <person name="Submissions S."/>
        </authorList>
    </citation>
    <scope>NUCLEOTIDE SEQUENCE [LARGE SCALE GENOMIC DNA]</scope>
    <source>
        <strain evidence="14">CGMCC 1.10971</strain>
    </source>
</reference>
<dbReference type="InterPro" id="IPR013815">
    <property type="entry name" value="ATP_grasp_subdomain_1"/>
</dbReference>
<keyword evidence="5" id="KW-0479">Metal-binding</keyword>
<dbReference type="RefSeq" id="WP_090723582.1">
    <property type="nucleotide sequence ID" value="NZ_FOOU01000001.1"/>
</dbReference>
<dbReference type="AlphaFoldDB" id="A0A1I2M3A9"/>
<dbReference type="HAMAP" id="MF_00162">
    <property type="entry name" value="GSH_S"/>
    <property type="match status" value="1"/>
</dbReference>
<name>A0A1I2M3A9_9GAMM</name>
<evidence type="ECO:0000256" key="1">
    <source>
        <dbReference type="ARBA" id="ARBA00001936"/>
    </source>
</evidence>
<gene>
    <name evidence="11" type="primary">gshB</name>
    <name evidence="13" type="ORF">SAMN05216175_101362</name>
</gene>
<evidence type="ECO:0000256" key="6">
    <source>
        <dbReference type="ARBA" id="ARBA00022741"/>
    </source>
</evidence>
<dbReference type="InterPro" id="IPR004215">
    <property type="entry name" value="GSHS_N"/>
</dbReference>
<keyword evidence="3 11" id="KW-0436">Ligase</keyword>
<keyword evidence="6 11" id="KW-0547">Nucleotide-binding</keyword>
<dbReference type="GO" id="GO:0005524">
    <property type="term" value="F:ATP binding"/>
    <property type="evidence" value="ECO:0007669"/>
    <property type="project" value="UniProtKB-UniRule"/>
</dbReference>
<dbReference type="STRING" id="1045558.SAMN05216175_101362"/>
<comment type="catalytic activity">
    <reaction evidence="10 11">
        <text>gamma-L-glutamyl-L-cysteine + glycine + ATP = glutathione + ADP + phosphate + H(+)</text>
        <dbReference type="Rhea" id="RHEA:13557"/>
        <dbReference type="ChEBI" id="CHEBI:15378"/>
        <dbReference type="ChEBI" id="CHEBI:30616"/>
        <dbReference type="ChEBI" id="CHEBI:43474"/>
        <dbReference type="ChEBI" id="CHEBI:57305"/>
        <dbReference type="ChEBI" id="CHEBI:57925"/>
        <dbReference type="ChEBI" id="CHEBI:58173"/>
        <dbReference type="ChEBI" id="CHEBI:456216"/>
        <dbReference type="EC" id="6.3.2.3"/>
    </reaction>
</comment>
<evidence type="ECO:0000256" key="11">
    <source>
        <dbReference type="HAMAP-Rule" id="MF_00162"/>
    </source>
</evidence>
<dbReference type="FunFam" id="3.40.50.20:FF:000009">
    <property type="entry name" value="Glutathione synthetase"/>
    <property type="match status" value="1"/>
</dbReference>
<evidence type="ECO:0000256" key="10">
    <source>
        <dbReference type="ARBA" id="ARBA00050650"/>
    </source>
</evidence>
<evidence type="ECO:0000313" key="13">
    <source>
        <dbReference type="EMBL" id="SFF85229.1"/>
    </source>
</evidence>
<dbReference type="Gene3D" id="3.30.1490.20">
    <property type="entry name" value="ATP-grasp fold, A domain"/>
    <property type="match status" value="1"/>
</dbReference>
<dbReference type="InterPro" id="IPR011761">
    <property type="entry name" value="ATP-grasp"/>
</dbReference>
<feature type="domain" description="ATP-grasp" evidence="12">
    <location>
        <begin position="125"/>
        <end position="311"/>
    </location>
</feature>
<organism evidence="13 14">
    <name type="scientific">Neptunomonas qingdaonensis</name>
    <dbReference type="NCBI Taxonomy" id="1045558"/>
    <lineage>
        <taxon>Bacteria</taxon>
        <taxon>Pseudomonadati</taxon>
        <taxon>Pseudomonadota</taxon>
        <taxon>Gammaproteobacteria</taxon>
        <taxon>Oceanospirillales</taxon>
        <taxon>Oceanospirillaceae</taxon>
        <taxon>Neptunomonas</taxon>
    </lineage>
</organism>
<dbReference type="EMBL" id="FOOU01000001">
    <property type="protein sequence ID" value="SFF85229.1"/>
    <property type="molecule type" value="Genomic_DNA"/>
</dbReference>
<dbReference type="NCBIfam" id="NF003573">
    <property type="entry name" value="PRK05246.1"/>
    <property type="match status" value="1"/>
</dbReference>